<evidence type="ECO:0000256" key="3">
    <source>
        <dbReference type="ARBA" id="ARBA00022722"/>
    </source>
</evidence>
<accession>A0A1M5PZ40</accession>
<keyword evidence="3" id="KW-0540">Nuclease</keyword>
<proteinExistence type="inferred from homology"/>
<dbReference type="SUPFAM" id="SSF143011">
    <property type="entry name" value="RelE-like"/>
    <property type="match status" value="1"/>
</dbReference>
<gene>
    <name evidence="7" type="ORF">SAMN05444372_1149</name>
</gene>
<organism evidence="7 8">
    <name type="scientific">Flavobacterium micromati</name>
    <dbReference type="NCBI Taxonomy" id="229205"/>
    <lineage>
        <taxon>Bacteria</taxon>
        <taxon>Pseudomonadati</taxon>
        <taxon>Bacteroidota</taxon>
        <taxon>Flavobacteriia</taxon>
        <taxon>Flavobacteriales</taxon>
        <taxon>Flavobacteriaceae</taxon>
        <taxon>Flavobacterium</taxon>
    </lineage>
</organism>
<evidence type="ECO:0000313" key="7">
    <source>
        <dbReference type="EMBL" id="SHH06926.1"/>
    </source>
</evidence>
<dbReference type="EMBL" id="FQWF01000014">
    <property type="protein sequence ID" value="SHH06926.1"/>
    <property type="molecule type" value="Genomic_DNA"/>
</dbReference>
<keyword evidence="2" id="KW-1277">Toxin-antitoxin system</keyword>
<keyword evidence="8" id="KW-1185">Reference proteome</keyword>
<dbReference type="GO" id="GO:0016787">
    <property type="term" value="F:hydrolase activity"/>
    <property type="evidence" value="ECO:0007669"/>
    <property type="project" value="UniProtKB-KW"/>
</dbReference>
<sequence length="90" mass="10637">MQIIFTVKARKDLDFWIKSGNKNILNKIANLIEDIQLHPFEGIGKPEQLKHQLSGKWSRRINQEHRIIYKVTEENTIEILDILSLKGHYE</sequence>
<dbReference type="Proteomes" id="UP000184020">
    <property type="component" value="Unassembled WGS sequence"/>
</dbReference>
<dbReference type="GO" id="GO:0045892">
    <property type="term" value="P:negative regulation of DNA-templated transcription"/>
    <property type="evidence" value="ECO:0007669"/>
    <property type="project" value="TreeGrafter"/>
</dbReference>
<dbReference type="STRING" id="229205.SAMN05444372_1149"/>
<dbReference type="GO" id="GO:0006401">
    <property type="term" value="P:RNA catabolic process"/>
    <property type="evidence" value="ECO:0007669"/>
    <property type="project" value="InterPro"/>
</dbReference>
<dbReference type="PANTHER" id="PTHR38039">
    <property type="entry name" value="TOXIN YOEB"/>
    <property type="match status" value="1"/>
</dbReference>
<keyword evidence="4" id="KW-0255">Endonuclease</keyword>
<name>A0A1M5PZ40_9FLAO</name>
<dbReference type="InterPro" id="IPR009614">
    <property type="entry name" value="YoeB_toxin"/>
</dbReference>
<dbReference type="NCBIfam" id="TIGR02116">
    <property type="entry name" value="toxin_Txe_YoeB"/>
    <property type="match status" value="1"/>
</dbReference>
<dbReference type="RefSeq" id="WP_073021582.1">
    <property type="nucleotide sequence ID" value="NZ_FQWF01000014.1"/>
</dbReference>
<dbReference type="Pfam" id="PF06769">
    <property type="entry name" value="YoeB_toxin"/>
    <property type="match status" value="1"/>
</dbReference>
<evidence type="ECO:0000313" key="8">
    <source>
        <dbReference type="Proteomes" id="UP000184020"/>
    </source>
</evidence>
<evidence type="ECO:0000256" key="5">
    <source>
        <dbReference type="ARBA" id="ARBA00022801"/>
    </source>
</evidence>
<protein>
    <recommendedName>
        <fullName evidence="6">Putative mRNA interferase YoeB</fullName>
    </recommendedName>
</protein>
<dbReference type="OrthoDB" id="9801102at2"/>
<keyword evidence="5" id="KW-0378">Hydrolase</keyword>
<evidence type="ECO:0000256" key="1">
    <source>
        <dbReference type="ARBA" id="ARBA00008172"/>
    </source>
</evidence>
<evidence type="ECO:0000256" key="2">
    <source>
        <dbReference type="ARBA" id="ARBA00022649"/>
    </source>
</evidence>
<evidence type="ECO:0000256" key="6">
    <source>
        <dbReference type="ARBA" id="ARBA00030388"/>
    </source>
</evidence>
<dbReference type="Gene3D" id="3.30.2310.20">
    <property type="entry name" value="RelE-like"/>
    <property type="match status" value="1"/>
</dbReference>
<comment type="similarity">
    <text evidence="1">Belongs to the YoeB family.</text>
</comment>
<dbReference type="AlphaFoldDB" id="A0A1M5PZ40"/>
<dbReference type="GO" id="GO:0004519">
    <property type="term" value="F:endonuclease activity"/>
    <property type="evidence" value="ECO:0007669"/>
    <property type="project" value="UniProtKB-KW"/>
</dbReference>
<dbReference type="InterPro" id="IPR035093">
    <property type="entry name" value="RelE/ParE_toxin_dom_sf"/>
</dbReference>
<dbReference type="PANTHER" id="PTHR38039:SF1">
    <property type="entry name" value="TOXIN YOEB"/>
    <property type="match status" value="1"/>
</dbReference>
<reference evidence="8" key="1">
    <citation type="submission" date="2016-11" db="EMBL/GenBank/DDBJ databases">
        <authorList>
            <person name="Varghese N."/>
            <person name="Submissions S."/>
        </authorList>
    </citation>
    <scope>NUCLEOTIDE SEQUENCE [LARGE SCALE GENOMIC DNA]</scope>
    <source>
        <strain evidence="8">DSM 17659</strain>
    </source>
</reference>
<evidence type="ECO:0000256" key="4">
    <source>
        <dbReference type="ARBA" id="ARBA00022759"/>
    </source>
</evidence>